<accession>A0ABU1UTQ5</accession>
<dbReference type="Proteomes" id="UP001253595">
    <property type="component" value="Unassembled WGS sequence"/>
</dbReference>
<keyword evidence="2" id="KW-1185">Reference proteome</keyword>
<evidence type="ECO:0000313" key="1">
    <source>
        <dbReference type="EMBL" id="MDR7088513.1"/>
    </source>
</evidence>
<dbReference type="EMBL" id="JAVDVX010000001">
    <property type="protein sequence ID" value="MDR7088513.1"/>
    <property type="molecule type" value="Genomic_DNA"/>
</dbReference>
<organism evidence="1 2">
    <name type="scientific">Cellvibrio fibrivorans</name>
    <dbReference type="NCBI Taxonomy" id="126350"/>
    <lineage>
        <taxon>Bacteria</taxon>
        <taxon>Pseudomonadati</taxon>
        <taxon>Pseudomonadota</taxon>
        <taxon>Gammaproteobacteria</taxon>
        <taxon>Cellvibrionales</taxon>
        <taxon>Cellvibrionaceae</taxon>
        <taxon>Cellvibrio</taxon>
    </lineage>
</organism>
<proteinExistence type="predicted"/>
<evidence type="ECO:0000313" key="2">
    <source>
        <dbReference type="Proteomes" id="UP001253595"/>
    </source>
</evidence>
<reference evidence="1 2" key="1">
    <citation type="submission" date="2023-07" db="EMBL/GenBank/DDBJ databases">
        <title>Sorghum-associated microbial communities from plants grown in Nebraska, USA.</title>
        <authorList>
            <person name="Schachtman D."/>
        </authorList>
    </citation>
    <scope>NUCLEOTIDE SEQUENCE [LARGE SCALE GENOMIC DNA]</scope>
    <source>
        <strain evidence="1 2">BE190</strain>
    </source>
</reference>
<name>A0ABU1UTQ5_9GAMM</name>
<protein>
    <submittedName>
        <fullName evidence="1">Uncharacterized protein</fullName>
    </submittedName>
</protein>
<gene>
    <name evidence="1" type="ORF">J2X05_000516</name>
</gene>
<comment type="caution">
    <text evidence="1">The sequence shown here is derived from an EMBL/GenBank/DDBJ whole genome shotgun (WGS) entry which is preliminary data.</text>
</comment>
<dbReference type="RefSeq" id="WP_310068241.1">
    <property type="nucleotide sequence ID" value="NZ_JAVDVX010000001.1"/>
</dbReference>
<sequence length="233" mass="26298">MISVDSPLKKLSARTDRKQAMIFDGIRHSAQIASFAYLRLRETLTVLALNELSRDELDAHITAAFLDAWTSVDAADRFKSLWQLTKSKNSKDKELELKLQSIRDLRNVTDHLAQRIDYVVSKRNAALGSLSWITITNADSCEGLVCAIVPGTLRNNKLEIQYPKGKTFEIPTGRIFLDAGEYSACLCDVLVHIENRIRKLEKVILEGNMEHPEDEEYAASDSLFKAVVKFNID</sequence>